<evidence type="ECO:0000313" key="2">
    <source>
        <dbReference type="EMBL" id="KAF5785039.1"/>
    </source>
</evidence>
<feature type="transmembrane region" description="Helical" evidence="1">
    <location>
        <begin position="17"/>
        <end position="42"/>
    </location>
</feature>
<gene>
    <name evidence="3" type="ORF">HannXRQ_Chr10g0282401</name>
    <name evidence="2" type="ORF">HanXRQr2_Chr10g0423911</name>
</gene>
<evidence type="ECO:0000313" key="3">
    <source>
        <dbReference type="EMBL" id="OTG09972.1"/>
    </source>
</evidence>
<keyword evidence="1" id="KW-0812">Transmembrane</keyword>
<dbReference type="EMBL" id="MNCJ02000325">
    <property type="protein sequence ID" value="KAF5785039.1"/>
    <property type="molecule type" value="Genomic_DNA"/>
</dbReference>
<keyword evidence="1" id="KW-0472">Membrane</keyword>
<dbReference type="InParanoid" id="A0A251TH55"/>
<dbReference type="Gramene" id="mRNA:HanXRQr2_Chr10g0423911">
    <property type="protein sequence ID" value="CDS:HanXRQr2_Chr10g0423911.1"/>
    <property type="gene ID" value="HanXRQr2_Chr10g0423911"/>
</dbReference>
<reference evidence="2" key="3">
    <citation type="submission" date="2020-06" db="EMBL/GenBank/DDBJ databases">
        <title>Helianthus annuus Genome sequencing and assembly Release 2.</title>
        <authorList>
            <person name="Gouzy J."/>
            <person name="Langlade N."/>
            <person name="Munos S."/>
        </authorList>
    </citation>
    <scope>NUCLEOTIDE SEQUENCE</scope>
    <source>
        <tissue evidence="2">Leaves</tissue>
    </source>
</reference>
<accession>A0A251TH55</accession>
<evidence type="ECO:0000313" key="4">
    <source>
        <dbReference type="Proteomes" id="UP000215914"/>
    </source>
</evidence>
<reference evidence="3" key="2">
    <citation type="submission" date="2017-02" db="EMBL/GenBank/DDBJ databases">
        <title>Sunflower complete genome.</title>
        <authorList>
            <person name="Langlade N."/>
            <person name="Munos S."/>
        </authorList>
    </citation>
    <scope>NUCLEOTIDE SEQUENCE [LARGE SCALE GENOMIC DNA]</scope>
    <source>
        <tissue evidence="3">Leaves</tissue>
    </source>
</reference>
<organism evidence="3 4">
    <name type="scientific">Helianthus annuus</name>
    <name type="common">Common sunflower</name>
    <dbReference type="NCBI Taxonomy" id="4232"/>
    <lineage>
        <taxon>Eukaryota</taxon>
        <taxon>Viridiplantae</taxon>
        <taxon>Streptophyta</taxon>
        <taxon>Embryophyta</taxon>
        <taxon>Tracheophyta</taxon>
        <taxon>Spermatophyta</taxon>
        <taxon>Magnoliopsida</taxon>
        <taxon>eudicotyledons</taxon>
        <taxon>Gunneridae</taxon>
        <taxon>Pentapetalae</taxon>
        <taxon>asterids</taxon>
        <taxon>campanulids</taxon>
        <taxon>Asterales</taxon>
        <taxon>Asteraceae</taxon>
        <taxon>Asteroideae</taxon>
        <taxon>Heliantheae alliance</taxon>
        <taxon>Heliantheae</taxon>
        <taxon>Helianthus</taxon>
    </lineage>
</organism>
<sequence length="77" mass="8935">MEIVLCLYERQFHSEIFSFPLFIIKPFTFKILVSLLSLSNIIPNSSSNRTMNLISGDRYVVQSPEGFNRRVRVLQSP</sequence>
<keyword evidence="1" id="KW-1133">Transmembrane helix</keyword>
<evidence type="ECO:0000256" key="1">
    <source>
        <dbReference type="SAM" id="Phobius"/>
    </source>
</evidence>
<dbReference type="AlphaFoldDB" id="A0A251TH55"/>
<protein>
    <submittedName>
        <fullName evidence="3">Uncharacterized protein</fullName>
    </submittedName>
</protein>
<dbReference type="EMBL" id="CM007899">
    <property type="protein sequence ID" value="OTG09972.1"/>
    <property type="molecule type" value="Genomic_DNA"/>
</dbReference>
<keyword evidence="4" id="KW-1185">Reference proteome</keyword>
<reference evidence="2 4" key="1">
    <citation type="journal article" date="2017" name="Nature">
        <title>The sunflower genome provides insights into oil metabolism, flowering and Asterid evolution.</title>
        <authorList>
            <person name="Badouin H."/>
            <person name="Gouzy J."/>
            <person name="Grassa C.J."/>
            <person name="Murat F."/>
            <person name="Staton S.E."/>
            <person name="Cottret L."/>
            <person name="Lelandais-Briere C."/>
            <person name="Owens G.L."/>
            <person name="Carrere S."/>
            <person name="Mayjonade B."/>
            <person name="Legrand L."/>
            <person name="Gill N."/>
            <person name="Kane N.C."/>
            <person name="Bowers J.E."/>
            <person name="Hubner S."/>
            <person name="Bellec A."/>
            <person name="Berard A."/>
            <person name="Berges H."/>
            <person name="Blanchet N."/>
            <person name="Boniface M.C."/>
            <person name="Brunel D."/>
            <person name="Catrice O."/>
            <person name="Chaidir N."/>
            <person name="Claudel C."/>
            <person name="Donnadieu C."/>
            <person name="Faraut T."/>
            <person name="Fievet G."/>
            <person name="Helmstetter N."/>
            <person name="King M."/>
            <person name="Knapp S.J."/>
            <person name="Lai Z."/>
            <person name="Le Paslier M.C."/>
            <person name="Lippi Y."/>
            <person name="Lorenzon L."/>
            <person name="Mandel J.R."/>
            <person name="Marage G."/>
            <person name="Marchand G."/>
            <person name="Marquand E."/>
            <person name="Bret-Mestries E."/>
            <person name="Morien E."/>
            <person name="Nambeesan S."/>
            <person name="Nguyen T."/>
            <person name="Pegot-Espagnet P."/>
            <person name="Pouilly N."/>
            <person name="Raftis F."/>
            <person name="Sallet E."/>
            <person name="Schiex T."/>
            <person name="Thomas J."/>
            <person name="Vandecasteele C."/>
            <person name="Vares D."/>
            <person name="Vear F."/>
            <person name="Vautrin S."/>
            <person name="Crespi M."/>
            <person name="Mangin B."/>
            <person name="Burke J.M."/>
            <person name="Salse J."/>
            <person name="Munos S."/>
            <person name="Vincourt P."/>
            <person name="Rieseberg L.H."/>
            <person name="Langlade N.B."/>
        </authorList>
    </citation>
    <scope>NUCLEOTIDE SEQUENCE [LARGE SCALE GENOMIC DNA]</scope>
    <source>
        <strain evidence="4">cv. SF193</strain>
        <tissue evidence="2">Leaves</tissue>
    </source>
</reference>
<name>A0A251TH55_HELAN</name>
<dbReference type="Proteomes" id="UP000215914">
    <property type="component" value="Chromosome 10"/>
</dbReference>
<proteinExistence type="predicted"/>